<evidence type="ECO:0000256" key="2">
    <source>
        <dbReference type="ARBA" id="ARBA00023277"/>
    </source>
</evidence>
<name>A0A7W8HC00_9FIRM</name>
<protein>
    <recommendedName>
        <fullName evidence="4">C-deglycosylation enzyme beta subunit</fullName>
    </recommendedName>
</protein>
<evidence type="ECO:0000313" key="6">
    <source>
        <dbReference type="EMBL" id="MBB5265564.1"/>
    </source>
</evidence>
<evidence type="ECO:0000313" key="7">
    <source>
        <dbReference type="Proteomes" id="UP000543642"/>
    </source>
</evidence>
<sequence length="166" mass="18621">MTKSLEERMAIVKDLIFNQPVQLMTSPLKAGTLKNKCIGDSRTGYTVQLDNLSYRGVWVSTIEKINLKVDGEEVPQDTMMLCLKGMKFPLCDTVSHTEVFWGATDTCILSVNKIGGLSKGEHKLEIEIYKRGDFGHSYGEGEEGYENATEFHTPTLYKDEAVFTVE</sequence>
<gene>
    <name evidence="6" type="ORF">HNP82_002710</name>
</gene>
<dbReference type="RefSeq" id="WP_183775522.1">
    <property type="nucleotide sequence ID" value="NZ_JACHFW010000012.1"/>
</dbReference>
<evidence type="ECO:0000259" key="5">
    <source>
        <dbReference type="Pfam" id="PF19906"/>
    </source>
</evidence>
<evidence type="ECO:0000256" key="1">
    <source>
        <dbReference type="ARBA" id="ARBA00023239"/>
    </source>
</evidence>
<dbReference type="AlphaFoldDB" id="A0A7W8HC00"/>
<evidence type="ECO:0000256" key="4">
    <source>
        <dbReference type="ARBA" id="ARBA00047208"/>
    </source>
</evidence>
<evidence type="ECO:0000256" key="3">
    <source>
        <dbReference type="ARBA" id="ARBA00046336"/>
    </source>
</evidence>
<dbReference type="GO" id="GO:0016829">
    <property type="term" value="F:lyase activity"/>
    <property type="evidence" value="ECO:0007669"/>
    <property type="project" value="UniProtKB-KW"/>
</dbReference>
<feature type="domain" description="C-glycoside deglycosidase beta subunit" evidence="5">
    <location>
        <begin position="29"/>
        <end position="129"/>
    </location>
</feature>
<reference evidence="6 7" key="1">
    <citation type="submission" date="2020-08" db="EMBL/GenBank/DDBJ databases">
        <title>Genomic Encyclopedia of Type Strains, Phase IV (KMG-IV): sequencing the most valuable type-strain genomes for metagenomic binning, comparative biology and taxonomic classification.</title>
        <authorList>
            <person name="Goeker M."/>
        </authorList>
    </citation>
    <scope>NUCLEOTIDE SEQUENCE [LARGE SCALE GENOMIC DNA]</scope>
    <source>
        <strain evidence="6 7">DSM 106146</strain>
    </source>
</reference>
<keyword evidence="1" id="KW-0456">Lyase</keyword>
<dbReference type="EMBL" id="JACHFW010000012">
    <property type="protein sequence ID" value="MBB5265564.1"/>
    <property type="molecule type" value="Genomic_DNA"/>
</dbReference>
<dbReference type="Proteomes" id="UP000543642">
    <property type="component" value="Unassembled WGS sequence"/>
</dbReference>
<dbReference type="Pfam" id="PF19906">
    <property type="entry name" value="CGDB"/>
    <property type="match status" value="1"/>
</dbReference>
<dbReference type="InterPro" id="IPR045959">
    <property type="entry name" value="CGDB"/>
</dbReference>
<comment type="caution">
    <text evidence="6">The sequence shown here is derived from an EMBL/GenBank/DDBJ whole genome shotgun (WGS) entry which is preliminary data.</text>
</comment>
<keyword evidence="7" id="KW-1185">Reference proteome</keyword>
<comment type="similarity">
    <text evidence="3">Belongs to the C-glycoside deglycosidase beta subunit family.</text>
</comment>
<keyword evidence="2" id="KW-0119">Carbohydrate metabolism</keyword>
<accession>A0A7W8HC00</accession>
<proteinExistence type="inferred from homology"/>
<organism evidence="6 7">
    <name type="scientific">Catenibacillus scindens</name>
    <dbReference type="NCBI Taxonomy" id="673271"/>
    <lineage>
        <taxon>Bacteria</taxon>
        <taxon>Bacillati</taxon>
        <taxon>Bacillota</taxon>
        <taxon>Clostridia</taxon>
        <taxon>Lachnospirales</taxon>
        <taxon>Lachnospiraceae</taxon>
        <taxon>Catenibacillus</taxon>
    </lineage>
</organism>